<dbReference type="GeneTree" id="ENSGT00940000164200"/>
<keyword evidence="3" id="KW-1185">Reference proteome</keyword>
<dbReference type="Proteomes" id="UP000233100">
    <property type="component" value="Chromosome 19"/>
</dbReference>
<reference evidence="2" key="3">
    <citation type="submission" date="2025-09" db="UniProtKB">
        <authorList>
            <consortium name="Ensembl"/>
        </authorList>
    </citation>
    <scope>IDENTIFICATION</scope>
</reference>
<evidence type="ECO:0000256" key="1">
    <source>
        <dbReference type="SAM" id="MobiDB-lite"/>
    </source>
</evidence>
<dbReference type="Ensembl" id="ENSMFAT00000100984.1">
    <property type="protein sequence ID" value="ENSMFAP00000052742.1"/>
    <property type="gene ID" value="ENSMFAG00000040387.2"/>
</dbReference>
<name>A0A7N9CTK4_MACFA</name>
<sequence length="110" mass="11950">NVGKPSAGARTSLSTRRSTLARSPISVRSVSKLLGRLSPFLSMPKQARTADLEYIIVDSNLIVRNSSCGILGSPLEKRSQRANTVKRRKVMTHTLVSLEKVTQCISPSSV</sequence>
<reference evidence="2 3" key="1">
    <citation type="submission" date="2013-03" db="EMBL/GenBank/DDBJ databases">
        <authorList>
            <person name="Warren W."/>
            <person name="Wilson R.K."/>
        </authorList>
    </citation>
    <scope>NUCLEOTIDE SEQUENCE</scope>
</reference>
<dbReference type="AlphaFoldDB" id="A0A7N9CTK4"/>
<proteinExistence type="predicted"/>
<feature type="compositionally biased region" description="Low complexity" evidence="1">
    <location>
        <begin position="9"/>
        <end position="20"/>
    </location>
</feature>
<evidence type="ECO:0000313" key="2">
    <source>
        <dbReference type="Ensembl" id="ENSMFAP00000052742.1"/>
    </source>
</evidence>
<protein>
    <submittedName>
        <fullName evidence="2">Uncharacterized protein</fullName>
    </submittedName>
</protein>
<evidence type="ECO:0000313" key="3">
    <source>
        <dbReference type="Proteomes" id="UP000233100"/>
    </source>
</evidence>
<accession>A0A7N9CTK4</accession>
<dbReference type="Bgee" id="ENSMFAG00000040387">
    <property type="expression patterns" value="Expressed in cerebellum and 13 other cell types or tissues"/>
</dbReference>
<organism evidence="2 3">
    <name type="scientific">Macaca fascicularis</name>
    <name type="common">Crab-eating macaque</name>
    <name type="synonym">Cynomolgus monkey</name>
    <dbReference type="NCBI Taxonomy" id="9541"/>
    <lineage>
        <taxon>Eukaryota</taxon>
        <taxon>Metazoa</taxon>
        <taxon>Chordata</taxon>
        <taxon>Craniata</taxon>
        <taxon>Vertebrata</taxon>
        <taxon>Euteleostomi</taxon>
        <taxon>Mammalia</taxon>
        <taxon>Eutheria</taxon>
        <taxon>Euarchontoglires</taxon>
        <taxon>Primates</taxon>
        <taxon>Haplorrhini</taxon>
        <taxon>Catarrhini</taxon>
        <taxon>Cercopithecidae</taxon>
        <taxon>Cercopithecinae</taxon>
        <taxon>Macaca</taxon>
    </lineage>
</organism>
<feature type="region of interest" description="Disordered" evidence="1">
    <location>
        <begin position="1"/>
        <end position="20"/>
    </location>
</feature>
<reference evidence="2" key="2">
    <citation type="submission" date="2025-08" db="UniProtKB">
        <authorList>
            <consortium name="Ensembl"/>
        </authorList>
    </citation>
    <scope>IDENTIFICATION</scope>
</reference>